<accession>A0A6A6K6D1</accession>
<dbReference type="InterPro" id="IPR044730">
    <property type="entry name" value="RNase_H-like_dom_plant"/>
</dbReference>
<comment type="caution">
    <text evidence="2">The sequence shown here is derived from an EMBL/GenBank/DDBJ whole genome shotgun (WGS) entry which is preliminary data.</text>
</comment>
<dbReference type="Proteomes" id="UP000467840">
    <property type="component" value="Chromosome 12"/>
</dbReference>
<feature type="domain" description="RNase H type-1" evidence="1">
    <location>
        <begin position="60"/>
        <end position="136"/>
    </location>
</feature>
<dbReference type="AlphaFoldDB" id="A0A6A6K6D1"/>
<evidence type="ECO:0000313" key="3">
    <source>
        <dbReference type="Proteomes" id="UP000467840"/>
    </source>
</evidence>
<dbReference type="SUPFAM" id="SSF53098">
    <property type="entry name" value="Ribonuclease H-like"/>
    <property type="match status" value="1"/>
</dbReference>
<dbReference type="InterPro" id="IPR012337">
    <property type="entry name" value="RNaseH-like_sf"/>
</dbReference>
<dbReference type="GO" id="GO:0003676">
    <property type="term" value="F:nucleic acid binding"/>
    <property type="evidence" value="ECO:0007669"/>
    <property type="project" value="InterPro"/>
</dbReference>
<gene>
    <name evidence="2" type="ORF">GH714_018798</name>
</gene>
<reference evidence="2 3" key="1">
    <citation type="journal article" date="2020" name="Mol. Plant">
        <title>The Chromosome-Based Rubber Tree Genome Provides New Insights into Spurge Genome Evolution and Rubber Biosynthesis.</title>
        <authorList>
            <person name="Liu J."/>
            <person name="Shi C."/>
            <person name="Shi C.C."/>
            <person name="Li W."/>
            <person name="Zhang Q.J."/>
            <person name="Zhang Y."/>
            <person name="Li K."/>
            <person name="Lu H.F."/>
            <person name="Shi C."/>
            <person name="Zhu S.T."/>
            <person name="Xiao Z.Y."/>
            <person name="Nan H."/>
            <person name="Yue Y."/>
            <person name="Zhu X.G."/>
            <person name="Wu Y."/>
            <person name="Hong X.N."/>
            <person name="Fan G.Y."/>
            <person name="Tong Y."/>
            <person name="Zhang D."/>
            <person name="Mao C.L."/>
            <person name="Liu Y.L."/>
            <person name="Hao S.J."/>
            <person name="Liu W.Q."/>
            <person name="Lv M.Q."/>
            <person name="Zhang H.B."/>
            <person name="Liu Y."/>
            <person name="Hu-Tang G.R."/>
            <person name="Wang J.P."/>
            <person name="Wang J.H."/>
            <person name="Sun Y.H."/>
            <person name="Ni S.B."/>
            <person name="Chen W.B."/>
            <person name="Zhang X.C."/>
            <person name="Jiao Y.N."/>
            <person name="Eichler E.E."/>
            <person name="Li G.H."/>
            <person name="Liu X."/>
            <person name="Gao L.Z."/>
        </authorList>
    </citation>
    <scope>NUCLEOTIDE SEQUENCE [LARGE SCALE GENOMIC DNA]</scope>
    <source>
        <strain evidence="3">cv. GT1</strain>
        <tissue evidence="2">Leaf</tissue>
    </source>
</reference>
<dbReference type="GO" id="GO:0004523">
    <property type="term" value="F:RNA-DNA hybrid ribonuclease activity"/>
    <property type="evidence" value="ECO:0007669"/>
    <property type="project" value="InterPro"/>
</dbReference>
<evidence type="ECO:0000259" key="1">
    <source>
        <dbReference type="Pfam" id="PF13456"/>
    </source>
</evidence>
<name>A0A6A6K6D1_HEVBR</name>
<dbReference type="EMBL" id="JAAGAX010000018">
    <property type="protein sequence ID" value="KAF2284074.1"/>
    <property type="molecule type" value="Genomic_DNA"/>
</dbReference>
<dbReference type="InterPro" id="IPR053151">
    <property type="entry name" value="RNase_H-like"/>
</dbReference>
<protein>
    <recommendedName>
        <fullName evidence="1">RNase H type-1 domain-containing protein</fullName>
    </recommendedName>
</protein>
<dbReference type="PANTHER" id="PTHR47723:SF13">
    <property type="entry name" value="PUTATIVE-RELATED"/>
    <property type="match status" value="1"/>
</dbReference>
<dbReference type="InterPro" id="IPR002156">
    <property type="entry name" value="RNaseH_domain"/>
</dbReference>
<proteinExistence type="predicted"/>
<organism evidence="2 3">
    <name type="scientific">Hevea brasiliensis</name>
    <name type="common">Para rubber tree</name>
    <name type="synonym">Siphonia brasiliensis</name>
    <dbReference type="NCBI Taxonomy" id="3981"/>
    <lineage>
        <taxon>Eukaryota</taxon>
        <taxon>Viridiplantae</taxon>
        <taxon>Streptophyta</taxon>
        <taxon>Embryophyta</taxon>
        <taxon>Tracheophyta</taxon>
        <taxon>Spermatophyta</taxon>
        <taxon>Magnoliopsida</taxon>
        <taxon>eudicotyledons</taxon>
        <taxon>Gunneridae</taxon>
        <taxon>Pentapetalae</taxon>
        <taxon>rosids</taxon>
        <taxon>fabids</taxon>
        <taxon>Malpighiales</taxon>
        <taxon>Euphorbiaceae</taxon>
        <taxon>Crotonoideae</taxon>
        <taxon>Micrandreae</taxon>
        <taxon>Hevea</taxon>
    </lineage>
</organism>
<dbReference type="PANTHER" id="PTHR47723">
    <property type="entry name" value="OS05G0353850 PROTEIN"/>
    <property type="match status" value="1"/>
</dbReference>
<dbReference type="Pfam" id="PF13456">
    <property type="entry name" value="RVT_3"/>
    <property type="match status" value="1"/>
</dbReference>
<dbReference type="CDD" id="cd06222">
    <property type="entry name" value="RNase_H_like"/>
    <property type="match status" value="1"/>
</dbReference>
<dbReference type="InterPro" id="IPR036397">
    <property type="entry name" value="RNaseH_sf"/>
</dbReference>
<sequence length="182" mass="20044">MNGHVFSYHDPPRFSIDFILAKLDEVAEAQHRSSFQSIPKARHVHLIGWDPLPQGWIKLNTNGSMRNLKRTTGGLFCDSAGKWLSGFMCNLGSYDVFGAELWGIYHGFSISWNLDFKFVVVEVDSQAAVAAVLGSNAAWNRLVGLAHDYPLGVTCYDSPSPELGPMPLADSVGMFTPRLVVT</sequence>
<dbReference type="Gene3D" id="3.30.420.10">
    <property type="entry name" value="Ribonuclease H-like superfamily/Ribonuclease H"/>
    <property type="match status" value="1"/>
</dbReference>
<evidence type="ECO:0000313" key="2">
    <source>
        <dbReference type="EMBL" id="KAF2284074.1"/>
    </source>
</evidence>
<keyword evidence="3" id="KW-1185">Reference proteome</keyword>